<comment type="caution">
    <text evidence="6">The sequence shown here is derived from an EMBL/GenBank/DDBJ whole genome shotgun (WGS) entry which is preliminary data.</text>
</comment>
<evidence type="ECO:0000256" key="2">
    <source>
        <dbReference type="ARBA" id="ARBA00023015"/>
    </source>
</evidence>
<dbReference type="SUPFAM" id="SSF53850">
    <property type="entry name" value="Periplasmic binding protein-like II"/>
    <property type="match status" value="1"/>
</dbReference>
<evidence type="ECO:0000256" key="3">
    <source>
        <dbReference type="ARBA" id="ARBA00023125"/>
    </source>
</evidence>
<dbReference type="OrthoDB" id="9785974at2"/>
<dbReference type="GO" id="GO:0005829">
    <property type="term" value="C:cytosol"/>
    <property type="evidence" value="ECO:0007669"/>
    <property type="project" value="TreeGrafter"/>
</dbReference>
<reference evidence="6 7" key="1">
    <citation type="submission" date="2017-10" db="EMBL/GenBank/DDBJ databases">
        <title>Massilia psychrophilum sp. nov., a novel purple-pigmented bacterium isolated from Tianshan glacier, Xinjiang Municipality, China.</title>
        <authorList>
            <person name="Wang H."/>
        </authorList>
    </citation>
    <scope>NUCLEOTIDE SEQUENCE [LARGE SCALE GENOMIC DNA]</scope>
    <source>
        <strain evidence="6 7">JCM 30074</strain>
    </source>
</reference>
<dbReference type="InterPro" id="IPR005119">
    <property type="entry name" value="LysR_subst-bd"/>
</dbReference>
<dbReference type="EMBL" id="PDOC01000016">
    <property type="protein sequence ID" value="PIL43219.1"/>
    <property type="molecule type" value="Genomic_DNA"/>
</dbReference>
<keyword evidence="7" id="KW-1185">Reference proteome</keyword>
<dbReference type="InterPro" id="IPR036390">
    <property type="entry name" value="WH_DNA-bd_sf"/>
</dbReference>
<dbReference type="Pfam" id="PF03466">
    <property type="entry name" value="LysR_substrate"/>
    <property type="match status" value="1"/>
</dbReference>
<protein>
    <submittedName>
        <fullName evidence="6">GntR family transcriptional regulator</fullName>
    </submittedName>
</protein>
<sequence>MNYARFDLVTLKLFIEIARSGSITRGAQQSNLAVASASKRVSDLEAHLGTRLLYRHANGVTLTEAGHACFQHSLGILQEVDKMSGALSDYAAGTRGHVRIWANTSAITQFLPDDLSRFRRDHPGIRISLEERNSGDVVAAVRENRADVGIFADRTAVADIEVFKYRQDQLVLIVAKDHPLAIHDSLPLADALDYEFVSLSEATSLAERLHAECRRLEKPLKLSIQVRSFDAVCRMVMVGLGIGLLPYLAAEPHVRSMGLKLITLDDEWAERTLLLALRSTVALAAPVRLLAASLSADAAAAIHRSLPAVPAPMQIGEVRSRSA</sequence>
<evidence type="ECO:0000259" key="5">
    <source>
        <dbReference type="PROSITE" id="PS50931"/>
    </source>
</evidence>
<evidence type="ECO:0000256" key="4">
    <source>
        <dbReference type="ARBA" id="ARBA00023163"/>
    </source>
</evidence>
<dbReference type="Gene3D" id="1.10.10.10">
    <property type="entry name" value="Winged helix-like DNA-binding domain superfamily/Winged helix DNA-binding domain"/>
    <property type="match status" value="1"/>
</dbReference>
<keyword evidence="3" id="KW-0238">DNA-binding</keyword>
<proteinExistence type="inferred from homology"/>
<name>A0A2G8TB62_9BURK</name>
<dbReference type="InterPro" id="IPR000847">
    <property type="entry name" value="LysR_HTH_N"/>
</dbReference>
<evidence type="ECO:0000313" key="7">
    <source>
        <dbReference type="Proteomes" id="UP000230390"/>
    </source>
</evidence>
<dbReference type="Gene3D" id="3.40.190.290">
    <property type="match status" value="1"/>
</dbReference>
<dbReference type="PANTHER" id="PTHR30419:SF2">
    <property type="entry name" value="LYSR FAMILY TRANSCRIPTIONAL REGULATOR"/>
    <property type="match status" value="1"/>
</dbReference>
<dbReference type="SUPFAM" id="SSF46785">
    <property type="entry name" value="Winged helix' DNA-binding domain"/>
    <property type="match status" value="1"/>
</dbReference>
<comment type="similarity">
    <text evidence="1">Belongs to the LysR transcriptional regulatory family.</text>
</comment>
<feature type="domain" description="HTH lysR-type" evidence="5">
    <location>
        <begin position="1"/>
        <end position="63"/>
    </location>
</feature>
<dbReference type="CDD" id="cd08421">
    <property type="entry name" value="PBP2_LTTR_like_1"/>
    <property type="match status" value="1"/>
</dbReference>
<dbReference type="InterPro" id="IPR036388">
    <property type="entry name" value="WH-like_DNA-bd_sf"/>
</dbReference>
<dbReference type="GO" id="GO:0003677">
    <property type="term" value="F:DNA binding"/>
    <property type="evidence" value="ECO:0007669"/>
    <property type="project" value="UniProtKB-KW"/>
</dbReference>
<keyword evidence="2" id="KW-0805">Transcription regulation</keyword>
<evidence type="ECO:0000313" key="6">
    <source>
        <dbReference type="EMBL" id="PIL43219.1"/>
    </source>
</evidence>
<dbReference type="PROSITE" id="PS50931">
    <property type="entry name" value="HTH_LYSR"/>
    <property type="match status" value="1"/>
</dbReference>
<gene>
    <name evidence="6" type="ORF">CR105_20750</name>
</gene>
<dbReference type="GO" id="GO:0003700">
    <property type="term" value="F:DNA-binding transcription factor activity"/>
    <property type="evidence" value="ECO:0007669"/>
    <property type="project" value="InterPro"/>
</dbReference>
<organism evidence="6 7">
    <name type="scientific">Massilia eurypsychrophila</name>
    <dbReference type="NCBI Taxonomy" id="1485217"/>
    <lineage>
        <taxon>Bacteria</taxon>
        <taxon>Pseudomonadati</taxon>
        <taxon>Pseudomonadota</taxon>
        <taxon>Betaproteobacteria</taxon>
        <taxon>Burkholderiales</taxon>
        <taxon>Oxalobacteraceae</taxon>
        <taxon>Telluria group</taxon>
        <taxon>Massilia</taxon>
    </lineage>
</organism>
<dbReference type="PANTHER" id="PTHR30419">
    <property type="entry name" value="HTH-TYPE TRANSCRIPTIONAL REGULATOR YBHD"/>
    <property type="match status" value="1"/>
</dbReference>
<dbReference type="Pfam" id="PF00126">
    <property type="entry name" value="HTH_1"/>
    <property type="match status" value="1"/>
</dbReference>
<keyword evidence="4" id="KW-0804">Transcription</keyword>
<dbReference type="InterPro" id="IPR050950">
    <property type="entry name" value="HTH-type_LysR_regulators"/>
</dbReference>
<dbReference type="AlphaFoldDB" id="A0A2G8TB62"/>
<dbReference type="RefSeq" id="WP_099791736.1">
    <property type="nucleotide sequence ID" value="NZ_JBHLYV010000095.1"/>
</dbReference>
<evidence type="ECO:0000256" key="1">
    <source>
        <dbReference type="ARBA" id="ARBA00009437"/>
    </source>
</evidence>
<accession>A0A2G8TB62</accession>
<dbReference type="Proteomes" id="UP000230390">
    <property type="component" value="Unassembled WGS sequence"/>
</dbReference>